<evidence type="ECO:0000313" key="1">
    <source>
        <dbReference type="EMBL" id="CAH2052733.1"/>
    </source>
</evidence>
<dbReference type="EMBL" id="OU466859">
    <property type="protein sequence ID" value="CAH2052733.1"/>
    <property type="molecule type" value="Genomic_DNA"/>
</dbReference>
<dbReference type="Proteomes" id="UP000836841">
    <property type="component" value="Chromosome 3"/>
</dbReference>
<sequence>MTTGLSLSKLKHNFFLTTSQWRRRLHLLPLLSLLSMLESNLVTKKIVFLSNELVKVLLSLKVLERDSSIRTSIEISYGNLEISDELKEYTYDRDCKWLEGGNSTCPKKQEMLTSDNVTPKYALKKSYRSMM</sequence>
<proteinExistence type="predicted"/>
<protein>
    <submittedName>
        <fullName evidence="1">Uncharacterized protein</fullName>
    </submittedName>
</protein>
<accession>A0AAU9S249</accession>
<evidence type="ECO:0000313" key="2">
    <source>
        <dbReference type="Proteomes" id="UP000836841"/>
    </source>
</evidence>
<keyword evidence="2" id="KW-1185">Reference proteome</keyword>
<dbReference type="InterPro" id="IPR013083">
    <property type="entry name" value="Znf_RING/FYVE/PHD"/>
</dbReference>
<dbReference type="Gene3D" id="3.30.40.10">
    <property type="entry name" value="Zinc/RING finger domain, C3HC4 (zinc finger)"/>
    <property type="match status" value="1"/>
</dbReference>
<reference evidence="1 2" key="1">
    <citation type="submission" date="2022-03" db="EMBL/GenBank/DDBJ databases">
        <authorList>
            <person name="Nunn A."/>
            <person name="Chopra R."/>
            <person name="Nunn A."/>
            <person name="Contreras Garrido A."/>
        </authorList>
    </citation>
    <scope>NUCLEOTIDE SEQUENCE [LARGE SCALE GENOMIC DNA]</scope>
</reference>
<dbReference type="AlphaFoldDB" id="A0AAU9S249"/>
<dbReference type="SUPFAM" id="SSF57850">
    <property type="entry name" value="RING/U-box"/>
    <property type="match status" value="1"/>
</dbReference>
<name>A0AAU9S249_THLAR</name>
<organism evidence="1 2">
    <name type="scientific">Thlaspi arvense</name>
    <name type="common">Field penny-cress</name>
    <dbReference type="NCBI Taxonomy" id="13288"/>
    <lineage>
        <taxon>Eukaryota</taxon>
        <taxon>Viridiplantae</taxon>
        <taxon>Streptophyta</taxon>
        <taxon>Embryophyta</taxon>
        <taxon>Tracheophyta</taxon>
        <taxon>Spermatophyta</taxon>
        <taxon>Magnoliopsida</taxon>
        <taxon>eudicotyledons</taxon>
        <taxon>Gunneridae</taxon>
        <taxon>Pentapetalae</taxon>
        <taxon>rosids</taxon>
        <taxon>malvids</taxon>
        <taxon>Brassicales</taxon>
        <taxon>Brassicaceae</taxon>
        <taxon>Thlaspideae</taxon>
        <taxon>Thlaspi</taxon>
    </lineage>
</organism>
<gene>
    <name evidence="1" type="ORF">TAV2_LOCUS11581</name>
</gene>